<dbReference type="FunFam" id="3.30.70.100:FF:000001">
    <property type="entry name" value="ATPase copper transporting beta"/>
    <property type="match status" value="1"/>
</dbReference>
<dbReference type="RefSeq" id="WP_170204287.1">
    <property type="nucleotide sequence ID" value="NZ_CP051685.1"/>
</dbReference>
<comment type="function">
    <text evidence="9 10">Involved in mercury resistance. Acts as a mercury scavenger that specifically binds to a mercuric ion in the periplasm and probably passes it to the cytoplasmic mercuric reductase MerA via the mercuric transport protein MerT.</text>
</comment>
<evidence type="ECO:0000256" key="3">
    <source>
        <dbReference type="ARBA" id="ARBA00011245"/>
    </source>
</evidence>
<dbReference type="NCBIfam" id="TIGR02052">
    <property type="entry name" value="MerP"/>
    <property type="match status" value="1"/>
</dbReference>
<sequence>MKTTKLLSLFAAVAAAGLLAAPQSALAKTQTVALNVPTMDCATCPITIKAALSKVPGVSKVNVSYEKREAVIVYDDAQASVADLKKASADVGYPAMIKTAR</sequence>
<dbReference type="GO" id="GO:0042597">
    <property type="term" value="C:periplasmic space"/>
    <property type="evidence" value="ECO:0007669"/>
    <property type="project" value="UniProtKB-SubCell"/>
</dbReference>
<feature type="chain" id="PRO_5031537523" description="Periplasmic mercury ion-binding protein" evidence="11">
    <location>
        <begin position="28"/>
        <end position="101"/>
    </location>
</feature>
<protein>
    <recommendedName>
        <fullName evidence="10">Periplasmic mercury ion-binding protein</fullName>
    </recommendedName>
</protein>
<dbReference type="Pfam" id="PF00403">
    <property type="entry name" value="HMA"/>
    <property type="match status" value="1"/>
</dbReference>
<dbReference type="CDD" id="cd00371">
    <property type="entry name" value="HMA"/>
    <property type="match status" value="1"/>
</dbReference>
<feature type="signal peptide" evidence="11">
    <location>
        <begin position="1"/>
        <end position="27"/>
    </location>
</feature>
<gene>
    <name evidence="10 13" type="primary">merP</name>
    <name evidence="13" type="ORF">HH212_21055</name>
</gene>
<keyword evidence="4 10" id="KW-0475">Mercuric resistance</keyword>
<evidence type="ECO:0000259" key="12">
    <source>
        <dbReference type="PROSITE" id="PS50846"/>
    </source>
</evidence>
<evidence type="ECO:0000256" key="8">
    <source>
        <dbReference type="ARBA" id="ARBA00022914"/>
    </source>
</evidence>
<dbReference type="InterPro" id="IPR001802">
    <property type="entry name" value="MerP/CopZ"/>
</dbReference>
<keyword evidence="8 10" id="KW-0476">Mercury</keyword>
<proteinExistence type="inferred from homology"/>
<evidence type="ECO:0000313" key="14">
    <source>
        <dbReference type="Proteomes" id="UP000502415"/>
    </source>
</evidence>
<evidence type="ECO:0000256" key="9">
    <source>
        <dbReference type="ARBA" id="ARBA00045344"/>
    </source>
</evidence>
<evidence type="ECO:0000256" key="6">
    <source>
        <dbReference type="ARBA" id="ARBA00022729"/>
    </source>
</evidence>
<dbReference type="KEGG" id="mfy:HH212_21055"/>
<name>A0A7Z2ZUD9_9BURK</name>
<evidence type="ECO:0000256" key="7">
    <source>
        <dbReference type="ARBA" id="ARBA00022764"/>
    </source>
</evidence>
<dbReference type="PROSITE" id="PS50846">
    <property type="entry name" value="HMA_2"/>
    <property type="match status" value="1"/>
</dbReference>
<dbReference type="SUPFAM" id="SSF55008">
    <property type="entry name" value="HMA, heavy metal-associated domain"/>
    <property type="match status" value="1"/>
</dbReference>
<evidence type="ECO:0000313" key="13">
    <source>
        <dbReference type="EMBL" id="QJE02200.1"/>
    </source>
</evidence>
<dbReference type="InterPro" id="IPR017969">
    <property type="entry name" value="Heavy-metal-associated_CS"/>
</dbReference>
<dbReference type="PRINTS" id="PR00946">
    <property type="entry name" value="HGSCAVENGER"/>
</dbReference>
<accession>A0A7Z2ZUD9</accession>
<evidence type="ECO:0000256" key="2">
    <source>
        <dbReference type="ARBA" id="ARBA00005938"/>
    </source>
</evidence>
<dbReference type="InterPro" id="IPR036163">
    <property type="entry name" value="HMA_dom_sf"/>
</dbReference>
<keyword evidence="5 10" id="KW-0479">Metal-binding</keyword>
<keyword evidence="6 11" id="KW-0732">Signal</keyword>
<evidence type="ECO:0000256" key="5">
    <source>
        <dbReference type="ARBA" id="ARBA00022723"/>
    </source>
</evidence>
<dbReference type="Proteomes" id="UP000502415">
    <property type="component" value="Chromosome"/>
</dbReference>
<comment type="similarity">
    <text evidence="2">Belongs to the MerP family.</text>
</comment>
<reference evidence="13 14" key="1">
    <citation type="submission" date="2020-04" db="EMBL/GenBank/DDBJ databases">
        <title>Genome sequencing of novel species.</title>
        <authorList>
            <person name="Heo J."/>
            <person name="Kim S.-J."/>
            <person name="Kim J.-S."/>
            <person name="Hong S.-B."/>
            <person name="Kwon S.-W."/>
        </authorList>
    </citation>
    <scope>NUCLEOTIDE SEQUENCE [LARGE SCALE GENOMIC DNA]</scope>
    <source>
        <strain evidence="13 14">GN2-R2</strain>
    </source>
</reference>
<organism evidence="13 14">
    <name type="scientific">Massilia forsythiae</name>
    <dbReference type="NCBI Taxonomy" id="2728020"/>
    <lineage>
        <taxon>Bacteria</taxon>
        <taxon>Pseudomonadati</taxon>
        <taxon>Pseudomonadota</taxon>
        <taxon>Betaproteobacteria</taxon>
        <taxon>Burkholderiales</taxon>
        <taxon>Oxalobacteraceae</taxon>
        <taxon>Telluria group</taxon>
        <taxon>Massilia</taxon>
    </lineage>
</organism>
<dbReference type="PROSITE" id="PS01047">
    <property type="entry name" value="HMA_1"/>
    <property type="match status" value="1"/>
</dbReference>
<dbReference type="Gene3D" id="3.30.70.100">
    <property type="match status" value="1"/>
</dbReference>
<keyword evidence="7 10" id="KW-0574">Periplasm</keyword>
<dbReference type="GO" id="GO:0015097">
    <property type="term" value="F:mercury ion transmembrane transporter activity"/>
    <property type="evidence" value="ECO:0007669"/>
    <property type="project" value="UniProtKB-UniRule"/>
</dbReference>
<dbReference type="InterPro" id="IPR006121">
    <property type="entry name" value="HMA_dom"/>
</dbReference>
<comment type="subunit">
    <text evidence="3">Monomer.</text>
</comment>
<evidence type="ECO:0000256" key="10">
    <source>
        <dbReference type="RuleBase" id="RU361212"/>
    </source>
</evidence>
<comment type="subcellular location">
    <subcellularLocation>
        <location evidence="1 10">Periplasm</location>
    </subcellularLocation>
</comment>
<dbReference type="InterPro" id="IPR011795">
    <property type="entry name" value="MerP"/>
</dbReference>
<feature type="domain" description="HMA" evidence="12">
    <location>
        <begin position="30"/>
        <end position="96"/>
    </location>
</feature>
<evidence type="ECO:0000256" key="4">
    <source>
        <dbReference type="ARBA" id="ARBA00022466"/>
    </source>
</evidence>
<evidence type="ECO:0000256" key="1">
    <source>
        <dbReference type="ARBA" id="ARBA00004418"/>
    </source>
</evidence>
<dbReference type="EMBL" id="CP051685">
    <property type="protein sequence ID" value="QJE02200.1"/>
    <property type="molecule type" value="Genomic_DNA"/>
</dbReference>
<evidence type="ECO:0000256" key="11">
    <source>
        <dbReference type="SAM" id="SignalP"/>
    </source>
</evidence>
<dbReference type="AlphaFoldDB" id="A0A7Z2ZUD9"/>
<keyword evidence="14" id="KW-1185">Reference proteome</keyword>
<dbReference type="GO" id="GO:0045340">
    <property type="term" value="F:mercury ion binding"/>
    <property type="evidence" value="ECO:0007669"/>
    <property type="project" value="UniProtKB-UniRule"/>
</dbReference>